<dbReference type="EMBL" id="MU842943">
    <property type="protein sequence ID" value="KAK2025196.1"/>
    <property type="molecule type" value="Genomic_DNA"/>
</dbReference>
<gene>
    <name evidence="1" type="ORF">LX32DRAFT_642939</name>
</gene>
<organism evidence="1 2">
    <name type="scientific">Colletotrichum zoysiae</name>
    <dbReference type="NCBI Taxonomy" id="1216348"/>
    <lineage>
        <taxon>Eukaryota</taxon>
        <taxon>Fungi</taxon>
        <taxon>Dikarya</taxon>
        <taxon>Ascomycota</taxon>
        <taxon>Pezizomycotina</taxon>
        <taxon>Sordariomycetes</taxon>
        <taxon>Hypocreomycetidae</taxon>
        <taxon>Glomerellales</taxon>
        <taxon>Glomerellaceae</taxon>
        <taxon>Colletotrichum</taxon>
        <taxon>Colletotrichum graminicola species complex</taxon>
    </lineage>
</organism>
<evidence type="ECO:0008006" key="3">
    <source>
        <dbReference type="Google" id="ProtNLM"/>
    </source>
</evidence>
<evidence type="ECO:0000313" key="1">
    <source>
        <dbReference type="EMBL" id="KAK2025196.1"/>
    </source>
</evidence>
<sequence length="436" mass="50041">MFKTRIKSWGIDKKLKKAEVLHILQLKQEREAAGKNSRVFIRNREVEWERLADYLRRHPDVRTKSRDFARDPTAAARLGIVCRTPSPGPSVSVLLNGPLEARLPDEMLRIFRNYVQGAWESVWTLQGGDLHGYDQESGKDRVRKMGCHLRNAMTLLEQNKLQAAFRTLNQSLDSIGRMIKGQDPEIFYMLSYCILQLGSEVAELLIAFISEMHAAVLHPLHPLSLVWDRLRHLPWECRARTVSMMAFDSAQFLETRLGIRNRVVDSAISSVERILSGLGETDGREFRLISFKYATAAETQFAEGDMLGSCECLLDLARFQAKLRPYEPARDSLARAFALIQDSDRSPGSPWLVMELHYYEFMGELLRECFSERVAESIEYEYKAYKHAEEHFQPGNTRSLRALRNLVYSCRLAGYEEDAEQWCKALLAITSEAEDV</sequence>
<dbReference type="AlphaFoldDB" id="A0AAD9LWS1"/>
<reference evidence="1" key="1">
    <citation type="submission" date="2021-06" db="EMBL/GenBank/DDBJ databases">
        <title>Comparative genomics, transcriptomics and evolutionary studies reveal genomic signatures of adaptation to plant cell wall in hemibiotrophic fungi.</title>
        <authorList>
            <consortium name="DOE Joint Genome Institute"/>
            <person name="Baroncelli R."/>
            <person name="Diaz J.F."/>
            <person name="Benocci T."/>
            <person name="Peng M."/>
            <person name="Battaglia E."/>
            <person name="Haridas S."/>
            <person name="Andreopoulos W."/>
            <person name="Labutti K."/>
            <person name="Pangilinan J."/>
            <person name="Floch G.L."/>
            <person name="Makela M.R."/>
            <person name="Henrissat B."/>
            <person name="Grigoriev I.V."/>
            <person name="Crouch J.A."/>
            <person name="De Vries R.P."/>
            <person name="Sukno S.A."/>
            <person name="Thon M.R."/>
        </authorList>
    </citation>
    <scope>NUCLEOTIDE SEQUENCE</scope>
    <source>
        <strain evidence="1">MAFF235873</strain>
    </source>
</reference>
<evidence type="ECO:0000313" key="2">
    <source>
        <dbReference type="Proteomes" id="UP001232148"/>
    </source>
</evidence>
<comment type="caution">
    <text evidence="1">The sequence shown here is derived from an EMBL/GenBank/DDBJ whole genome shotgun (WGS) entry which is preliminary data.</text>
</comment>
<accession>A0AAD9LWS1</accession>
<proteinExistence type="predicted"/>
<protein>
    <recommendedName>
        <fullName evidence="3">Clr5 domain-containing protein</fullName>
    </recommendedName>
</protein>
<dbReference type="Proteomes" id="UP001232148">
    <property type="component" value="Unassembled WGS sequence"/>
</dbReference>
<keyword evidence="2" id="KW-1185">Reference proteome</keyword>
<name>A0AAD9LWS1_9PEZI</name>